<dbReference type="Proteomes" id="UP000187203">
    <property type="component" value="Unassembled WGS sequence"/>
</dbReference>
<evidence type="ECO:0000313" key="1">
    <source>
        <dbReference type="EMBL" id="OMO75399.1"/>
    </source>
</evidence>
<name>A0A1R3HYP3_9ROSI</name>
<evidence type="ECO:0000313" key="2">
    <source>
        <dbReference type="Proteomes" id="UP000187203"/>
    </source>
</evidence>
<accession>A0A1R3HYP3</accession>
<protein>
    <submittedName>
        <fullName evidence="1">Uncharacterized protein</fullName>
    </submittedName>
</protein>
<dbReference type="AlphaFoldDB" id="A0A1R3HYP3"/>
<organism evidence="1 2">
    <name type="scientific">Corchorus olitorius</name>
    <dbReference type="NCBI Taxonomy" id="93759"/>
    <lineage>
        <taxon>Eukaryota</taxon>
        <taxon>Viridiplantae</taxon>
        <taxon>Streptophyta</taxon>
        <taxon>Embryophyta</taxon>
        <taxon>Tracheophyta</taxon>
        <taxon>Spermatophyta</taxon>
        <taxon>Magnoliopsida</taxon>
        <taxon>eudicotyledons</taxon>
        <taxon>Gunneridae</taxon>
        <taxon>Pentapetalae</taxon>
        <taxon>rosids</taxon>
        <taxon>malvids</taxon>
        <taxon>Malvales</taxon>
        <taxon>Malvaceae</taxon>
        <taxon>Grewioideae</taxon>
        <taxon>Apeibeae</taxon>
        <taxon>Corchorus</taxon>
    </lineage>
</organism>
<dbReference type="EMBL" id="AWUE01019210">
    <property type="protein sequence ID" value="OMO75399.1"/>
    <property type="molecule type" value="Genomic_DNA"/>
</dbReference>
<reference evidence="2" key="1">
    <citation type="submission" date="2013-09" db="EMBL/GenBank/DDBJ databases">
        <title>Corchorus olitorius genome sequencing.</title>
        <authorList>
            <person name="Alam M."/>
            <person name="Haque M.S."/>
            <person name="Islam M.S."/>
            <person name="Emdad E.M."/>
            <person name="Islam M.M."/>
            <person name="Ahmed B."/>
            <person name="Halim A."/>
            <person name="Hossen Q.M.M."/>
            <person name="Hossain M.Z."/>
            <person name="Ahmed R."/>
            <person name="Khan M.M."/>
            <person name="Islam R."/>
            <person name="Rashid M.M."/>
            <person name="Khan S.A."/>
            <person name="Rahman M.S."/>
            <person name="Alam M."/>
            <person name="Yahiya A.S."/>
            <person name="Khan M.S."/>
            <person name="Azam M.S."/>
            <person name="Haque T."/>
            <person name="Lashkar M.Z.H."/>
            <person name="Akhand A.I."/>
            <person name="Morshed G."/>
            <person name="Roy S."/>
            <person name="Uddin K.S."/>
            <person name="Rabeya T."/>
            <person name="Hossain A.S."/>
            <person name="Chowdhury A."/>
            <person name="Snigdha A.R."/>
            <person name="Mortoza M.S."/>
            <person name="Matin S.A."/>
            <person name="Hoque S.M.E."/>
            <person name="Islam M.K."/>
            <person name="Roy D.K."/>
            <person name="Haider R."/>
            <person name="Moosa M.M."/>
            <person name="Elias S.M."/>
            <person name="Hasan A.M."/>
            <person name="Jahan S."/>
            <person name="Shafiuddin M."/>
            <person name="Mahmood N."/>
            <person name="Shommy N.S."/>
        </authorList>
    </citation>
    <scope>NUCLEOTIDE SEQUENCE [LARGE SCALE GENOMIC DNA]</scope>
    <source>
        <strain evidence="2">cv. O-4</strain>
    </source>
</reference>
<gene>
    <name evidence="1" type="ORF">COLO4_26146</name>
</gene>
<proteinExistence type="predicted"/>
<sequence>MTIFQASIESSKMFACSNLSVTSVNSTAEIHRFNQ</sequence>
<keyword evidence="2" id="KW-1185">Reference proteome</keyword>
<comment type="caution">
    <text evidence="1">The sequence shown here is derived from an EMBL/GenBank/DDBJ whole genome shotgun (WGS) entry which is preliminary data.</text>
</comment>